<organism evidence="1 2">
    <name type="scientific">Armillaria gallica</name>
    <name type="common">Bulbous honey fungus</name>
    <name type="synonym">Armillaria bulbosa</name>
    <dbReference type="NCBI Taxonomy" id="47427"/>
    <lineage>
        <taxon>Eukaryota</taxon>
        <taxon>Fungi</taxon>
        <taxon>Dikarya</taxon>
        <taxon>Basidiomycota</taxon>
        <taxon>Agaricomycotina</taxon>
        <taxon>Agaricomycetes</taxon>
        <taxon>Agaricomycetidae</taxon>
        <taxon>Agaricales</taxon>
        <taxon>Marasmiineae</taxon>
        <taxon>Physalacriaceae</taxon>
        <taxon>Armillaria</taxon>
    </lineage>
</organism>
<gene>
    <name evidence="1" type="ORF">ARMGADRAFT_1105290</name>
</gene>
<keyword evidence="2" id="KW-1185">Reference proteome</keyword>
<evidence type="ECO:0000313" key="1">
    <source>
        <dbReference type="EMBL" id="PBK91803.1"/>
    </source>
</evidence>
<dbReference type="AlphaFoldDB" id="A0A2H3DU51"/>
<proteinExistence type="predicted"/>
<dbReference type="InParanoid" id="A0A2H3DU51"/>
<evidence type="ECO:0000313" key="2">
    <source>
        <dbReference type="Proteomes" id="UP000217790"/>
    </source>
</evidence>
<accession>A0A2H3DU51</accession>
<dbReference type="Proteomes" id="UP000217790">
    <property type="component" value="Unassembled WGS sequence"/>
</dbReference>
<dbReference type="EMBL" id="KZ293660">
    <property type="protein sequence ID" value="PBK91803.1"/>
    <property type="molecule type" value="Genomic_DNA"/>
</dbReference>
<sequence length="153" mass="17631">MSSKHAPVGRTPSSQTWHLHSYLYEEVKSLVTMHQVKAIEKRRTNMTFKVYKDFQEKNGLGALIALRWLMAQVRPCLSVIVNQQAIWDRLILPFENDREKKSICVRGAIRAEVDFLNTIIPTSEVMAQEIKLGQCMLRWLVVAGWDSEQSIAM</sequence>
<name>A0A2H3DU51_ARMGA</name>
<reference evidence="2" key="1">
    <citation type="journal article" date="2017" name="Nat. Ecol. Evol.">
        <title>Genome expansion and lineage-specific genetic innovations in the forest pathogenic fungi Armillaria.</title>
        <authorList>
            <person name="Sipos G."/>
            <person name="Prasanna A.N."/>
            <person name="Walter M.C."/>
            <person name="O'Connor E."/>
            <person name="Balint B."/>
            <person name="Krizsan K."/>
            <person name="Kiss B."/>
            <person name="Hess J."/>
            <person name="Varga T."/>
            <person name="Slot J."/>
            <person name="Riley R."/>
            <person name="Boka B."/>
            <person name="Rigling D."/>
            <person name="Barry K."/>
            <person name="Lee J."/>
            <person name="Mihaltcheva S."/>
            <person name="LaButti K."/>
            <person name="Lipzen A."/>
            <person name="Waldron R."/>
            <person name="Moloney N.M."/>
            <person name="Sperisen C."/>
            <person name="Kredics L."/>
            <person name="Vagvoelgyi C."/>
            <person name="Patrignani A."/>
            <person name="Fitzpatrick D."/>
            <person name="Nagy I."/>
            <person name="Doyle S."/>
            <person name="Anderson J.B."/>
            <person name="Grigoriev I.V."/>
            <person name="Gueldener U."/>
            <person name="Muensterkoetter M."/>
            <person name="Nagy L.G."/>
        </authorList>
    </citation>
    <scope>NUCLEOTIDE SEQUENCE [LARGE SCALE GENOMIC DNA]</scope>
    <source>
        <strain evidence="2">Ar21-2</strain>
    </source>
</reference>
<protein>
    <submittedName>
        <fullName evidence="1">Uncharacterized protein</fullName>
    </submittedName>
</protein>